<dbReference type="GO" id="GO:0006310">
    <property type="term" value="P:DNA recombination"/>
    <property type="evidence" value="ECO:0007669"/>
    <property type="project" value="UniProtKB-KW"/>
</dbReference>
<evidence type="ECO:0000313" key="3">
    <source>
        <dbReference type="EMBL" id="GMR38684.1"/>
    </source>
</evidence>
<feature type="non-terminal residue" evidence="3">
    <location>
        <position position="1"/>
    </location>
</feature>
<dbReference type="InterPro" id="IPR027417">
    <property type="entry name" value="P-loop_NTPase"/>
</dbReference>
<dbReference type="Proteomes" id="UP001328107">
    <property type="component" value="Unassembled WGS sequence"/>
</dbReference>
<evidence type="ECO:0000256" key="1">
    <source>
        <dbReference type="RuleBase" id="RU363044"/>
    </source>
</evidence>
<dbReference type="GO" id="GO:0016787">
    <property type="term" value="F:hydrolase activity"/>
    <property type="evidence" value="ECO:0007669"/>
    <property type="project" value="UniProtKB-KW"/>
</dbReference>
<dbReference type="SUPFAM" id="SSF52540">
    <property type="entry name" value="P-loop containing nucleoside triphosphate hydrolases"/>
    <property type="match status" value="1"/>
</dbReference>
<keyword evidence="1" id="KW-0227">DNA damage</keyword>
<keyword evidence="1" id="KW-0233">DNA recombination</keyword>
<dbReference type="EC" id="5.6.2.3" evidence="1"/>
<reference evidence="4" key="1">
    <citation type="submission" date="2022-10" db="EMBL/GenBank/DDBJ databases">
        <title>Genome assembly of Pristionchus species.</title>
        <authorList>
            <person name="Yoshida K."/>
            <person name="Sommer R.J."/>
        </authorList>
    </citation>
    <scope>NUCLEOTIDE SEQUENCE [LARGE SCALE GENOMIC DNA]</scope>
    <source>
        <strain evidence="4">RS5460</strain>
    </source>
</reference>
<keyword evidence="1" id="KW-0547">Nucleotide-binding</keyword>
<sequence>VIHRKPELFFLQASGGAGKTFLYRKIDADLTARGFRVTNVASTGIASILLRNGSTAHRQFFIPLNPKEHSMSTMHVESGPAKWLKKTDLIIYDEATMSDRITFNIIDRLLQNIMLNNLPFGGKVMLLG</sequence>
<evidence type="ECO:0000259" key="2">
    <source>
        <dbReference type="Pfam" id="PF05970"/>
    </source>
</evidence>
<dbReference type="Gene3D" id="3.40.50.300">
    <property type="entry name" value="P-loop containing nucleotide triphosphate hydrolases"/>
    <property type="match status" value="1"/>
</dbReference>
<dbReference type="PANTHER" id="PTHR10492">
    <property type="match status" value="1"/>
</dbReference>
<dbReference type="GO" id="GO:0000723">
    <property type="term" value="P:telomere maintenance"/>
    <property type="evidence" value="ECO:0007669"/>
    <property type="project" value="InterPro"/>
</dbReference>
<keyword evidence="1" id="KW-0378">Hydrolase</keyword>
<dbReference type="Pfam" id="PF05970">
    <property type="entry name" value="PIF1"/>
    <property type="match status" value="1"/>
</dbReference>
<evidence type="ECO:0000313" key="4">
    <source>
        <dbReference type="Proteomes" id="UP001328107"/>
    </source>
</evidence>
<organism evidence="3 4">
    <name type="scientific">Pristionchus mayeri</name>
    <dbReference type="NCBI Taxonomy" id="1317129"/>
    <lineage>
        <taxon>Eukaryota</taxon>
        <taxon>Metazoa</taxon>
        <taxon>Ecdysozoa</taxon>
        <taxon>Nematoda</taxon>
        <taxon>Chromadorea</taxon>
        <taxon>Rhabditida</taxon>
        <taxon>Rhabditina</taxon>
        <taxon>Diplogasteromorpha</taxon>
        <taxon>Diplogasteroidea</taxon>
        <taxon>Neodiplogasteridae</taxon>
        <taxon>Pristionchus</taxon>
    </lineage>
</organism>
<comment type="similarity">
    <text evidence="1">Belongs to the helicase family.</text>
</comment>
<comment type="cofactor">
    <cofactor evidence="1">
        <name>Mg(2+)</name>
        <dbReference type="ChEBI" id="CHEBI:18420"/>
    </cofactor>
</comment>
<keyword evidence="1" id="KW-0234">DNA repair</keyword>
<dbReference type="PANTHER" id="PTHR10492:SF95">
    <property type="entry name" value="HELITRON HELICASE-LIKE DOMAIN-CONTAINING PROTEIN"/>
    <property type="match status" value="1"/>
</dbReference>
<dbReference type="AlphaFoldDB" id="A0AAN4ZFS8"/>
<dbReference type="InterPro" id="IPR010285">
    <property type="entry name" value="DNA_helicase_pif1-like_DEAD"/>
</dbReference>
<keyword evidence="1" id="KW-0067">ATP-binding</keyword>
<dbReference type="GO" id="GO:0043139">
    <property type="term" value="F:5'-3' DNA helicase activity"/>
    <property type="evidence" value="ECO:0007669"/>
    <property type="project" value="UniProtKB-EC"/>
</dbReference>
<keyword evidence="4" id="KW-1185">Reference proteome</keyword>
<proteinExistence type="inferred from homology"/>
<gene>
    <name evidence="3" type="ORF">PMAYCL1PPCAC_08879</name>
</gene>
<comment type="catalytic activity">
    <reaction evidence="1">
        <text>ATP + H2O = ADP + phosphate + H(+)</text>
        <dbReference type="Rhea" id="RHEA:13065"/>
        <dbReference type="ChEBI" id="CHEBI:15377"/>
        <dbReference type="ChEBI" id="CHEBI:15378"/>
        <dbReference type="ChEBI" id="CHEBI:30616"/>
        <dbReference type="ChEBI" id="CHEBI:43474"/>
        <dbReference type="ChEBI" id="CHEBI:456216"/>
        <dbReference type="EC" id="5.6.2.3"/>
    </reaction>
</comment>
<dbReference type="EMBL" id="BTRK01000002">
    <property type="protein sequence ID" value="GMR38684.1"/>
    <property type="molecule type" value="Genomic_DNA"/>
</dbReference>
<feature type="non-terminal residue" evidence="3">
    <location>
        <position position="128"/>
    </location>
</feature>
<accession>A0AAN4ZFS8</accession>
<name>A0AAN4ZFS8_9BILA</name>
<dbReference type="GO" id="GO:0006281">
    <property type="term" value="P:DNA repair"/>
    <property type="evidence" value="ECO:0007669"/>
    <property type="project" value="UniProtKB-KW"/>
</dbReference>
<feature type="domain" description="DNA helicase Pif1-like DEAD-box helicase" evidence="2">
    <location>
        <begin position="1"/>
        <end position="128"/>
    </location>
</feature>
<keyword evidence="1" id="KW-0347">Helicase</keyword>
<dbReference type="GO" id="GO:0005524">
    <property type="term" value="F:ATP binding"/>
    <property type="evidence" value="ECO:0007669"/>
    <property type="project" value="UniProtKB-KW"/>
</dbReference>
<protein>
    <recommendedName>
        <fullName evidence="1">ATP-dependent DNA helicase</fullName>
        <ecNumber evidence="1">5.6.2.3</ecNumber>
    </recommendedName>
</protein>
<comment type="caution">
    <text evidence="3">The sequence shown here is derived from an EMBL/GenBank/DDBJ whole genome shotgun (WGS) entry which is preliminary data.</text>
</comment>